<dbReference type="GO" id="GO:0016558">
    <property type="term" value="P:protein import into peroxisome matrix"/>
    <property type="evidence" value="ECO:0007669"/>
    <property type="project" value="TreeGrafter"/>
</dbReference>
<dbReference type="InterPro" id="IPR036869">
    <property type="entry name" value="J_dom_sf"/>
</dbReference>
<name>A0A075AWU6_ROZAC</name>
<dbReference type="Pfam" id="PF14308">
    <property type="entry name" value="DnaJ-X"/>
    <property type="match status" value="1"/>
</dbReference>
<dbReference type="EMBL" id="KE561071">
    <property type="protein sequence ID" value="EPZ33177.1"/>
    <property type="molecule type" value="Genomic_DNA"/>
</dbReference>
<organism evidence="2 4">
    <name type="scientific">Rozella allomycis (strain CSF55)</name>
    <dbReference type="NCBI Taxonomy" id="988480"/>
    <lineage>
        <taxon>Eukaryota</taxon>
        <taxon>Fungi</taxon>
        <taxon>Fungi incertae sedis</taxon>
        <taxon>Cryptomycota</taxon>
        <taxon>Cryptomycota incertae sedis</taxon>
        <taxon>Rozella</taxon>
    </lineage>
</organism>
<dbReference type="GO" id="GO:0005829">
    <property type="term" value="C:cytosol"/>
    <property type="evidence" value="ECO:0007669"/>
    <property type="project" value="TreeGrafter"/>
</dbReference>
<dbReference type="InterPro" id="IPR026894">
    <property type="entry name" value="DnaJ_X"/>
</dbReference>
<dbReference type="InterPro" id="IPR052814">
    <property type="entry name" value="Peroxisomal_DnaJ"/>
</dbReference>
<reference evidence="5" key="2">
    <citation type="journal article" date="2018" name="Nat. Microbiol.">
        <title>Leveraging single-cell genomics to expand the fungal tree of life.</title>
        <authorList>
            <person name="Ahrendt S.R."/>
            <person name="Quandt C.A."/>
            <person name="Ciobanu D."/>
            <person name="Clum A."/>
            <person name="Salamov A."/>
            <person name="Andreopoulos B."/>
            <person name="Cheng J.F."/>
            <person name="Woyke T."/>
            <person name="Pelin A."/>
            <person name="Henrissat B."/>
            <person name="Reynolds N.K."/>
            <person name="Benny G.L."/>
            <person name="Smith M.E."/>
            <person name="James T.Y."/>
            <person name="Grigoriev I.V."/>
        </authorList>
    </citation>
    <scope>NUCLEOTIDE SEQUENCE [LARGE SCALE GENOMIC DNA]</scope>
    <source>
        <strain evidence="5">CSF55</strain>
    </source>
</reference>
<dbReference type="OrthoDB" id="552049at2759"/>
<reference evidence="2 4" key="1">
    <citation type="journal article" date="2013" name="Curr. Biol.">
        <title>Shared signatures of parasitism and phylogenomics unite Cryptomycota and microsporidia.</title>
        <authorList>
            <person name="James T.Y."/>
            <person name="Pelin A."/>
            <person name="Bonen L."/>
            <person name="Ahrendt S."/>
            <person name="Sain D."/>
            <person name="Corradi N."/>
            <person name="Stajich J.E."/>
        </authorList>
    </citation>
    <scope>NUCLEOTIDE SEQUENCE [LARGE SCALE GENOMIC DNA]</scope>
    <source>
        <strain evidence="2">CSF55</strain>
        <strain evidence="2">CSF55</strain>
    </source>
</reference>
<dbReference type="OMA" id="NENGQDR"/>
<evidence type="ECO:0000313" key="5">
    <source>
        <dbReference type="Proteomes" id="UP000281549"/>
    </source>
</evidence>
<accession>A0A075AWU6</accession>
<dbReference type="SUPFAM" id="SSF46565">
    <property type="entry name" value="Chaperone J-domain"/>
    <property type="match status" value="1"/>
</dbReference>
<proteinExistence type="predicted"/>
<dbReference type="PRINTS" id="PR00625">
    <property type="entry name" value="JDOMAIN"/>
</dbReference>
<dbReference type="Pfam" id="PF00226">
    <property type="entry name" value="DnaJ"/>
    <property type="match status" value="1"/>
</dbReference>
<dbReference type="Gene3D" id="1.10.287.110">
    <property type="entry name" value="DnaJ domain"/>
    <property type="match status" value="1"/>
</dbReference>
<dbReference type="CDD" id="cd06257">
    <property type="entry name" value="DnaJ"/>
    <property type="match status" value="1"/>
</dbReference>
<evidence type="ECO:0000313" key="3">
    <source>
        <dbReference type="EMBL" id="RKP19979.1"/>
    </source>
</evidence>
<gene>
    <name evidence="2" type="ORF">O9G_001146</name>
    <name evidence="3" type="ORF">ROZALSC1DRAFT_28476</name>
</gene>
<dbReference type="HOGENOM" id="CLU_756840_0_0_1"/>
<dbReference type="PROSITE" id="PS50076">
    <property type="entry name" value="DNAJ_2"/>
    <property type="match status" value="1"/>
</dbReference>
<evidence type="ECO:0000259" key="1">
    <source>
        <dbReference type="PROSITE" id="PS50076"/>
    </source>
</evidence>
<keyword evidence="4" id="KW-1185">Reference proteome</keyword>
<dbReference type="InterPro" id="IPR001623">
    <property type="entry name" value="DnaJ_domain"/>
</dbReference>
<reference evidence="3" key="3">
    <citation type="submission" date="2018-08" db="EMBL/GenBank/DDBJ databases">
        <title>Leveraging single-cell genomics to expand the Fungal Tree of Life.</title>
        <authorList>
            <consortium name="DOE Joint Genome Institute"/>
            <person name="Ahrendt S.R."/>
            <person name="Quandt C.A."/>
            <person name="Ciobanu D."/>
            <person name="Clum A."/>
            <person name="Salamov A."/>
            <person name="Andreopoulos B."/>
            <person name="Cheng J.-F."/>
            <person name="Woyke T."/>
            <person name="Pelin A."/>
            <person name="Henrissat B."/>
            <person name="Reynolds N."/>
            <person name="Benny G.L."/>
            <person name="Smith M.E."/>
            <person name="James T.Y."/>
            <person name="Grigoriev I.V."/>
        </authorList>
    </citation>
    <scope>NUCLEOTIDE SEQUENCE</scope>
    <source>
        <strain evidence="3">CSF55</strain>
    </source>
</reference>
<dbReference type="SMART" id="SM00271">
    <property type="entry name" value="DnaJ"/>
    <property type="match status" value="1"/>
</dbReference>
<dbReference type="Proteomes" id="UP000281549">
    <property type="component" value="Unassembled WGS sequence"/>
</dbReference>
<feature type="domain" description="J" evidence="1">
    <location>
        <begin position="55"/>
        <end position="120"/>
    </location>
</feature>
<dbReference type="STRING" id="988480.A0A075AWU6"/>
<dbReference type="Proteomes" id="UP000030755">
    <property type="component" value="Unassembled WGS sequence"/>
</dbReference>
<sequence length="366" mass="42070">MLVGQNPACFRDLECLKCHKVNRVFDLEAKWSASIECYFCKQIFNDVEAKREQETLYSILGVPETATSAEIKKQYRMYAVKYHPDKNLDNPNAEEQFKKINEAYLLLSDDELRARYDDSLKNPDKPQFELDRFFSSMFGGDNFVPWIGTVSIGKMLERTMSEGAVERDKAKMNEIAEKDAAEHEKRIKLIKDSLKRKIESFAVGSETEEQFKKKINEEATILKEEPRGKQILKCIAYVYRIKVKQAISKTSLFGSVSNFYLNIKEKGHMVSEVVGTIKALRDVSKMAEKLSAEAENTTNIELEEKNEKLFMHACWKACKMEIEAVARESAASFLEENKDAIYAKGLDIIAEIFESHSKEMELLIEK</sequence>
<dbReference type="PANTHER" id="PTHR45006">
    <property type="entry name" value="DNAJ-LIKE PROTEIN 1"/>
    <property type="match status" value="1"/>
</dbReference>
<evidence type="ECO:0000313" key="2">
    <source>
        <dbReference type="EMBL" id="EPZ33177.1"/>
    </source>
</evidence>
<protein>
    <submittedName>
        <fullName evidence="2">DNAJ-containing protein, X-domain-containing protein</fullName>
    </submittedName>
    <submittedName>
        <fullName evidence="3">DnaJ-domain-containing protein</fullName>
    </submittedName>
</protein>
<dbReference type="EMBL" id="ML005130">
    <property type="protein sequence ID" value="RKP19979.1"/>
    <property type="molecule type" value="Genomic_DNA"/>
</dbReference>
<dbReference type="AlphaFoldDB" id="A0A075AWU6"/>
<evidence type="ECO:0000313" key="4">
    <source>
        <dbReference type="Proteomes" id="UP000030755"/>
    </source>
</evidence>
<dbReference type="PANTHER" id="PTHR45006:SF1">
    <property type="entry name" value="DNAJ-LIKE PROTEIN 1"/>
    <property type="match status" value="1"/>
</dbReference>